<feature type="signal peptide" evidence="2">
    <location>
        <begin position="1"/>
        <end position="20"/>
    </location>
</feature>
<protein>
    <submittedName>
        <fullName evidence="3">Uncharacterized protein</fullName>
    </submittedName>
</protein>
<gene>
    <name evidence="3" type="ORF">CITCOLO1_LOCUS8964</name>
</gene>
<dbReference type="PRINTS" id="PR00724">
    <property type="entry name" value="CRBOXYPTASEC"/>
</dbReference>
<evidence type="ECO:0000313" key="4">
    <source>
        <dbReference type="Proteomes" id="UP001642487"/>
    </source>
</evidence>
<dbReference type="Pfam" id="PF00450">
    <property type="entry name" value="Peptidase_S10"/>
    <property type="match status" value="1"/>
</dbReference>
<evidence type="ECO:0000256" key="2">
    <source>
        <dbReference type="SAM" id="SignalP"/>
    </source>
</evidence>
<feature type="chain" id="PRO_5045041510" evidence="2">
    <location>
        <begin position="21"/>
        <end position="479"/>
    </location>
</feature>
<dbReference type="Gene3D" id="3.40.50.1820">
    <property type="entry name" value="alpha/beta hydrolase"/>
    <property type="match status" value="1"/>
</dbReference>
<reference evidence="3 4" key="1">
    <citation type="submission" date="2024-03" db="EMBL/GenBank/DDBJ databases">
        <authorList>
            <person name="Gkanogiannis A."/>
            <person name="Becerra Lopez-Lavalle L."/>
        </authorList>
    </citation>
    <scope>NUCLEOTIDE SEQUENCE [LARGE SCALE GENOMIC DNA]</scope>
</reference>
<keyword evidence="2" id="KW-0732">Signal</keyword>
<dbReference type="Gene3D" id="3.40.50.12670">
    <property type="match status" value="1"/>
</dbReference>
<comment type="similarity">
    <text evidence="1">Belongs to the peptidase S10 family.</text>
</comment>
<proteinExistence type="inferred from homology"/>
<dbReference type="SUPFAM" id="SSF53474">
    <property type="entry name" value="alpha/beta-Hydrolases"/>
    <property type="match status" value="1"/>
</dbReference>
<dbReference type="Proteomes" id="UP001642487">
    <property type="component" value="Chromosome 3"/>
</dbReference>
<dbReference type="InterPro" id="IPR029058">
    <property type="entry name" value="AB_hydrolase_fold"/>
</dbReference>
<evidence type="ECO:0000313" key="3">
    <source>
        <dbReference type="EMBL" id="CAK9317072.1"/>
    </source>
</evidence>
<dbReference type="InterPro" id="IPR001563">
    <property type="entry name" value="Peptidase_S10"/>
</dbReference>
<name>A0ABP0Y9C6_9ROSI</name>
<organism evidence="3 4">
    <name type="scientific">Citrullus colocynthis</name>
    <name type="common">colocynth</name>
    <dbReference type="NCBI Taxonomy" id="252529"/>
    <lineage>
        <taxon>Eukaryota</taxon>
        <taxon>Viridiplantae</taxon>
        <taxon>Streptophyta</taxon>
        <taxon>Embryophyta</taxon>
        <taxon>Tracheophyta</taxon>
        <taxon>Spermatophyta</taxon>
        <taxon>Magnoliopsida</taxon>
        <taxon>eudicotyledons</taxon>
        <taxon>Gunneridae</taxon>
        <taxon>Pentapetalae</taxon>
        <taxon>rosids</taxon>
        <taxon>fabids</taxon>
        <taxon>Cucurbitales</taxon>
        <taxon>Cucurbitaceae</taxon>
        <taxon>Benincaseae</taxon>
        <taxon>Citrullus</taxon>
    </lineage>
</organism>
<sequence>MAILVFRFSILSVLLFQVLSANSSWTVKFLPGFSGPLPFVLETGYVGVGENEEVQLFYYFVKSEGNPEKDPLVLWHTGGPGCSGLSGLAFEIGPLNFKEQQYSGSLPQLILNPFSWTKNCSIIFLDLPVGTGFSYAKTPQALQTGDFGQVQTSHQFLRKWLIEYHPEFISNPFYVGGDSYSGLIVPVVTHEILEGNKRVLPLVNLQGYILGNPITIRNSHKNFAIPFAHRMTLISDELFESLTTSCNGEYVNIDPTNVECLRHYDTYEKSVSKIYNGNILLPKCPSASWKLQDMSARRSLYKTPKVLHDLKLPLPTLGCPTYKYLLSHYWANDNRVRKALHIQERSIGEWIRCQYRDDYSFDIDSSFPYHVNLSSKSYRSLIYSGDHDMVVSHLDTQAWIKSLNYSTVDDWRPWFIMDQVAGYTRSFANKMTFATIKGGGHTAEYTQQESLKPFLAAPKPSRQLPLPLSIAPFPLLPFL</sequence>
<accession>A0ABP0Y9C6</accession>
<dbReference type="PANTHER" id="PTHR11802">
    <property type="entry name" value="SERINE PROTEASE FAMILY S10 SERINE CARBOXYPEPTIDASE"/>
    <property type="match status" value="1"/>
</dbReference>
<evidence type="ECO:0000256" key="1">
    <source>
        <dbReference type="ARBA" id="ARBA00009431"/>
    </source>
</evidence>
<keyword evidence="4" id="KW-1185">Reference proteome</keyword>
<dbReference type="PANTHER" id="PTHR11802:SF29">
    <property type="entry name" value="SERINE CARBOXYPEPTIDASE-LIKE 19"/>
    <property type="match status" value="1"/>
</dbReference>
<dbReference type="EMBL" id="OZ021737">
    <property type="protein sequence ID" value="CAK9317072.1"/>
    <property type="molecule type" value="Genomic_DNA"/>
</dbReference>